<gene>
    <name evidence="3" type="ORF">H9977_11940</name>
</gene>
<feature type="signal peptide" evidence="1">
    <location>
        <begin position="1"/>
        <end position="21"/>
    </location>
</feature>
<keyword evidence="1" id="KW-0732">Signal</keyword>
<dbReference type="InterPro" id="IPR037066">
    <property type="entry name" value="Plug_dom_sf"/>
</dbReference>
<protein>
    <submittedName>
        <fullName evidence="3">Outer membrane beta-barrel protein</fullName>
    </submittedName>
</protein>
<comment type="caution">
    <text evidence="3">The sequence shown here is derived from an EMBL/GenBank/DDBJ whole genome shotgun (WGS) entry which is preliminary data.</text>
</comment>
<dbReference type="Pfam" id="PF14905">
    <property type="entry name" value="OMP_b-brl_3"/>
    <property type="match status" value="1"/>
</dbReference>
<sequence length="777" mass="87459">MRMKVFILLWIGLFSICYANAQQVITGQVADQSGRPIPFANVLILAATDSTFITGGVTDESGAFRLEAGPSAGLLKVSFIGFEDKYLSLTSGQANLGTITLREATEALAEVVVKGDRPVTRLKGDALVTTVENSLLAQVGSANDVLERVPGITRKSNDVLEVLGKGQPVIYINGRQIRDKTELEQLSSGEIASVELVTNPGARYDATAKAVVRIRTVRRQGDGFGLNARSSWYQSEHNTDLVEQLGLNYRHDNLDLFATLYYFHNESYTAGTNYAETYDGTSVWRQPGSTRRDMLYQITRGTFGFDYLLAENHSVGARYIVGYNWSEANQYFDLEVTRDAESYDRMSSYRHEENDNKPDHRLNLYYNGKAGNVGIDLNADYYKEKERSLASTDEDSQDRDDRLVRTINPVDNQLVAAKLVFTLPLGGGELSWGGEYTHTARTDNYLSETEGYVPTSYSEIKEDNTAVFAEYGRSLPFGSFTAGLRYEHVAFDYWKNHTYMGEQSRTYDNLFPTVGLNAKAGPVRASLSYATKVDRPSYDALSNNLAYYSRYLVVQGDPTLRPSVTHDLTLASTWRFLQLMVSYQHQKDVILEWLSPWTEEPGALYARKINSGKVPQVSAFLSASPKIGLWSPSWTVGVVRNWFSIDGDFLSYKSDRPIWNASLNNSLRLFWGLTLDANFVYQSKGKIYHVRYDRPVYALNVALRKSFLNDALSVELRGNDLFDNQRTAFTNFGTNTLRSQLEDYDSREFRLTLRYKFNATKSRYKGTGAGKDAINRL</sequence>
<dbReference type="EMBL" id="DXEL01000081">
    <property type="protein sequence ID" value="HIX75724.1"/>
    <property type="molecule type" value="Genomic_DNA"/>
</dbReference>
<dbReference type="Pfam" id="PF13715">
    <property type="entry name" value="CarbopepD_reg_2"/>
    <property type="match status" value="1"/>
</dbReference>
<dbReference type="InterPro" id="IPR008969">
    <property type="entry name" value="CarboxyPept-like_regulatory"/>
</dbReference>
<proteinExistence type="predicted"/>
<reference evidence="3" key="2">
    <citation type="submission" date="2021-04" db="EMBL/GenBank/DDBJ databases">
        <authorList>
            <person name="Gilroy R."/>
        </authorList>
    </citation>
    <scope>NUCLEOTIDE SEQUENCE</scope>
    <source>
        <strain evidence="3">ChiGjej6B6-14162</strain>
    </source>
</reference>
<organism evidence="3 4">
    <name type="scientific">Candidatus Parabacteroides intestinipullorum</name>
    <dbReference type="NCBI Taxonomy" id="2838723"/>
    <lineage>
        <taxon>Bacteria</taxon>
        <taxon>Pseudomonadati</taxon>
        <taxon>Bacteroidota</taxon>
        <taxon>Bacteroidia</taxon>
        <taxon>Bacteroidales</taxon>
        <taxon>Tannerellaceae</taxon>
        <taxon>Parabacteroides</taxon>
    </lineage>
</organism>
<feature type="domain" description="Outer membrane protein beta-barrel" evidence="2">
    <location>
        <begin position="374"/>
        <end position="755"/>
    </location>
</feature>
<dbReference type="Proteomes" id="UP000886740">
    <property type="component" value="Unassembled WGS sequence"/>
</dbReference>
<dbReference type="InterPro" id="IPR041700">
    <property type="entry name" value="OMP_b-brl_3"/>
</dbReference>
<evidence type="ECO:0000256" key="1">
    <source>
        <dbReference type="SAM" id="SignalP"/>
    </source>
</evidence>
<feature type="chain" id="PRO_5039403059" evidence="1">
    <location>
        <begin position="22"/>
        <end position="777"/>
    </location>
</feature>
<accession>A0A9D1XAJ9</accession>
<dbReference type="SUPFAM" id="SSF49464">
    <property type="entry name" value="Carboxypeptidase regulatory domain-like"/>
    <property type="match status" value="1"/>
</dbReference>
<dbReference type="AlphaFoldDB" id="A0A9D1XAJ9"/>
<reference evidence="3" key="1">
    <citation type="journal article" date="2021" name="PeerJ">
        <title>Extensive microbial diversity within the chicken gut microbiome revealed by metagenomics and culture.</title>
        <authorList>
            <person name="Gilroy R."/>
            <person name="Ravi A."/>
            <person name="Getino M."/>
            <person name="Pursley I."/>
            <person name="Horton D.L."/>
            <person name="Alikhan N.F."/>
            <person name="Baker D."/>
            <person name="Gharbi K."/>
            <person name="Hall N."/>
            <person name="Watson M."/>
            <person name="Adriaenssens E.M."/>
            <person name="Foster-Nyarko E."/>
            <person name="Jarju S."/>
            <person name="Secka A."/>
            <person name="Antonio M."/>
            <person name="Oren A."/>
            <person name="Chaudhuri R.R."/>
            <person name="La Ragione R."/>
            <person name="Hildebrand F."/>
            <person name="Pallen M.J."/>
        </authorList>
    </citation>
    <scope>NUCLEOTIDE SEQUENCE</scope>
    <source>
        <strain evidence="3">ChiGjej6B6-14162</strain>
    </source>
</reference>
<dbReference type="SUPFAM" id="SSF56935">
    <property type="entry name" value="Porins"/>
    <property type="match status" value="1"/>
</dbReference>
<evidence type="ECO:0000313" key="4">
    <source>
        <dbReference type="Proteomes" id="UP000886740"/>
    </source>
</evidence>
<evidence type="ECO:0000259" key="2">
    <source>
        <dbReference type="Pfam" id="PF14905"/>
    </source>
</evidence>
<name>A0A9D1XAJ9_9BACT</name>
<dbReference type="Gene3D" id="2.170.130.10">
    <property type="entry name" value="TonB-dependent receptor, plug domain"/>
    <property type="match status" value="1"/>
</dbReference>
<evidence type="ECO:0000313" key="3">
    <source>
        <dbReference type="EMBL" id="HIX75724.1"/>
    </source>
</evidence>